<feature type="non-terminal residue" evidence="1">
    <location>
        <position position="1"/>
    </location>
</feature>
<sequence length="28" mass="3255">GPCNQVLGVMRDDKETVLRMVKYIDDRC</sequence>
<name>A0A0F9ABY9_9ZZZZ</name>
<dbReference type="AlphaFoldDB" id="A0A0F9ABY9"/>
<comment type="caution">
    <text evidence="1">The sequence shown here is derived from an EMBL/GenBank/DDBJ whole genome shotgun (WGS) entry which is preliminary data.</text>
</comment>
<organism evidence="1">
    <name type="scientific">marine sediment metagenome</name>
    <dbReference type="NCBI Taxonomy" id="412755"/>
    <lineage>
        <taxon>unclassified sequences</taxon>
        <taxon>metagenomes</taxon>
        <taxon>ecological metagenomes</taxon>
    </lineage>
</organism>
<gene>
    <name evidence="1" type="ORF">LCGC14_2589590</name>
</gene>
<reference evidence="1" key="1">
    <citation type="journal article" date="2015" name="Nature">
        <title>Complex archaea that bridge the gap between prokaryotes and eukaryotes.</title>
        <authorList>
            <person name="Spang A."/>
            <person name="Saw J.H."/>
            <person name="Jorgensen S.L."/>
            <person name="Zaremba-Niedzwiedzka K."/>
            <person name="Martijn J."/>
            <person name="Lind A.E."/>
            <person name="van Eijk R."/>
            <person name="Schleper C."/>
            <person name="Guy L."/>
            <person name="Ettema T.J."/>
        </authorList>
    </citation>
    <scope>NUCLEOTIDE SEQUENCE</scope>
</reference>
<protein>
    <submittedName>
        <fullName evidence="1">Uncharacterized protein</fullName>
    </submittedName>
</protein>
<dbReference type="EMBL" id="LAZR01043438">
    <property type="protein sequence ID" value="KKL07079.1"/>
    <property type="molecule type" value="Genomic_DNA"/>
</dbReference>
<proteinExistence type="predicted"/>
<evidence type="ECO:0000313" key="1">
    <source>
        <dbReference type="EMBL" id="KKL07079.1"/>
    </source>
</evidence>
<accession>A0A0F9ABY9</accession>